<dbReference type="EMBL" id="KE345024">
    <property type="protein sequence ID" value="EXB90377.1"/>
    <property type="molecule type" value="Genomic_DNA"/>
</dbReference>
<sequence length="110" mass="11850">MNPLLCKGITDVIIGAGNLALGIFAWKLTKKSALRIEEGLAVVDESSNEFGIGDQRAPLLTHAATSDWGPAIGKSNEYFDNNEEDGEDDGSGFDSSSLSSILLQHYHRKI</sequence>
<protein>
    <submittedName>
        <fullName evidence="2">Uncharacterized protein</fullName>
    </submittedName>
</protein>
<keyword evidence="3" id="KW-1185">Reference proteome</keyword>
<reference evidence="3" key="1">
    <citation type="submission" date="2013-01" db="EMBL/GenBank/DDBJ databases">
        <title>Draft Genome Sequence of a Mulberry Tree, Morus notabilis C.K. Schneid.</title>
        <authorList>
            <person name="He N."/>
            <person name="Zhao S."/>
        </authorList>
    </citation>
    <scope>NUCLEOTIDE SEQUENCE</scope>
</reference>
<name>W9RS83_9ROSA</name>
<feature type="region of interest" description="Disordered" evidence="1">
    <location>
        <begin position="74"/>
        <end position="97"/>
    </location>
</feature>
<accession>W9RS83</accession>
<gene>
    <name evidence="2" type="ORF">L484_004880</name>
</gene>
<evidence type="ECO:0000313" key="3">
    <source>
        <dbReference type="Proteomes" id="UP000030645"/>
    </source>
</evidence>
<evidence type="ECO:0000313" key="2">
    <source>
        <dbReference type="EMBL" id="EXB90377.1"/>
    </source>
</evidence>
<feature type="compositionally biased region" description="Acidic residues" evidence="1">
    <location>
        <begin position="80"/>
        <end position="91"/>
    </location>
</feature>
<proteinExistence type="predicted"/>
<dbReference type="Proteomes" id="UP000030645">
    <property type="component" value="Unassembled WGS sequence"/>
</dbReference>
<organism evidence="2 3">
    <name type="scientific">Morus notabilis</name>
    <dbReference type="NCBI Taxonomy" id="981085"/>
    <lineage>
        <taxon>Eukaryota</taxon>
        <taxon>Viridiplantae</taxon>
        <taxon>Streptophyta</taxon>
        <taxon>Embryophyta</taxon>
        <taxon>Tracheophyta</taxon>
        <taxon>Spermatophyta</taxon>
        <taxon>Magnoliopsida</taxon>
        <taxon>eudicotyledons</taxon>
        <taxon>Gunneridae</taxon>
        <taxon>Pentapetalae</taxon>
        <taxon>rosids</taxon>
        <taxon>fabids</taxon>
        <taxon>Rosales</taxon>
        <taxon>Moraceae</taxon>
        <taxon>Moreae</taxon>
        <taxon>Morus</taxon>
    </lineage>
</organism>
<evidence type="ECO:0000256" key="1">
    <source>
        <dbReference type="SAM" id="MobiDB-lite"/>
    </source>
</evidence>
<dbReference type="AlphaFoldDB" id="W9RS83"/>